<evidence type="ECO:0000256" key="8">
    <source>
        <dbReference type="ARBA" id="ARBA00023014"/>
    </source>
</evidence>
<dbReference type="OrthoDB" id="421393at2759"/>
<dbReference type="Pfam" id="PF26466">
    <property type="entry name" value="DNA_primase_lrg_N"/>
    <property type="match status" value="1"/>
</dbReference>
<dbReference type="InParanoid" id="A0A2P6NW91"/>
<dbReference type="Proteomes" id="UP000241769">
    <property type="component" value="Unassembled WGS sequence"/>
</dbReference>
<dbReference type="PANTHER" id="PTHR10537">
    <property type="entry name" value="DNA PRIMASE LARGE SUBUNIT"/>
    <property type="match status" value="1"/>
</dbReference>
<accession>A0A2P6NW91</accession>
<dbReference type="GO" id="GO:0046872">
    <property type="term" value="F:metal ion binding"/>
    <property type="evidence" value="ECO:0007669"/>
    <property type="project" value="UniProtKB-KW"/>
</dbReference>
<keyword evidence="7" id="KW-0408">Iron</keyword>
<keyword evidence="9" id="KW-0238">DNA-binding</keyword>
<dbReference type="GO" id="GO:0003677">
    <property type="term" value="F:DNA binding"/>
    <property type="evidence" value="ECO:0007669"/>
    <property type="project" value="UniProtKB-KW"/>
</dbReference>
<sequence>MVKTIESKAKIFVSDSNKRTGKSWISNYQIPPTDDLSIDDFQQWGLNRIRVLKHIDECRINGISGDDLNRKLRAMENQFLPLTNEEEQKRDIVSHWTLRLAYCRPADRNWFVTQEGALLKWRLSQKDDYITEYLSDNHLDHHYRLVTTQEREPFQKNLKSLFGEKPVYKLPFEQALDLLRQKKVLLHNGDCFVSKDDFASILVAAFKNDLHDALAVFYKAQANILNQNDTIAPFVEHVGTMYFGSDYGVDSTKRSGQVKPADIDMLDKRSFPMCMHNSHTKLRETHHLKHAARMQYGLFLKGIGLSLEDALSFWRTEFTRVMGVDKFDKEYSYNIRHNYGKEGKRTDYTPYSCIKIINNGGGNDHGCPFKNFDAVNLRVNMLQRGVPENGVSEVLTLVKDHHYQIACRKHFEWTHPNNNFQELSIQHPNQYFEHSEKFFNNGEQAKGEKKTEKDFLEENQLEEADLIALEN</sequence>
<protein>
    <recommendedName>
        <fullName evidence="10">DNA primase large subunit C-terminal domain-containing protein</fullName>
    </recommendedName>
</protein>
<evidence type="ECO:0000256" key="9">
    <source>
        <dbReference type="ARBA" id="ARBA00023125"/>
    </source>
</evidence>
<evidence type="ECO:0000256" key="1">
    <source>
        <dbReference type="ARBA" id="ARBA00001966"/>
    </source>
</evidence>
<dbReference type="EMBL" id="MDYQ01000013">
    <property type="protein sequence ID" value="PRP88219.1"/>
    <property type="molecule type" value="Genomic_DNA"/>
</dbReference>
<evidence type="ECO:0000256" key="4">
    <source>
        <dbReference type="ARBA" id="ARBA00022515"/>
    </source>
</evidence>
<keyword evidence="8" id="KW-0411">Iron-sulfur</keyword>
<dbReference type="GO" id="GO:0006270">
    <property type="term" value="P:DNA replication initiation"/>
    <property type="evidence" value="ECO:0007669"/>
    <property type="project" value="TreeGrafter"/>
</dbReference>
<dbReference type="PANTHER" id="PTHR10537:SF3">
    <property type="entry name" value="DNA PRIMASE LARGE SUBUNIT"/>
    <property type="match status" value="1"/>
</dbReference>
<keyword evidence="12" id="KW-1185">Reference proteome</keyword>
<evidence type="ECO:0000256" key="6">
    <source>
        <dbReference type="ARBA" id="ARBA00022723"/>
    </source>
</evidence>
<dbReference type="Pfam" id="PF04104">
    <property type="entry name" value="DNA_primase_lrg"/>
    <property type="match status" value="1"/>
</dbReference>
<evidence type="ECO:0000313" key="11">
    <source>
        <dbReference type="EMBL" id="PRP88219.1"/>
    </source>
</evidence>
<name>A0A2P6NW91_9EUKA</name>
<keyword evidence="4" id="KW-0639">Primosome</keyword>
<proteinExistence type="inferred from homology"/>
<reference evidence="11 12" key="1">
    <citation type="journal article" date="2018" name="Genome Biol. Evol.">
        <title>Multiple Roots of Fruiting Body Formation in Amoebozoa.</title>
        <authorList>
            <person name="Hillmann F."/>
            <person name="Forbes G."/>
            <person name="Novohradska S."/>
            <person name="Ferling I."/>
            <person name="Riege K."/>
            <person name="Groth M."/>
            <person name="Westermann M."/>
            <person name="Marz M."/>
            <person name="Spaller T."/>
            <person name="Winckler T."/>
            <person name="Schaap P."/>
            <person name="Glockner G."/>
        </authorList>
    </citation>
    <scope>NUCLEOTIDE SEQUENCE [LARGE SCALE GENOMIC DNA]</scope>
    <source>
        <strain evidence="11 12">Jena</strain>
    </source>
</reference>
<keyword evidence="3" id="KW-0004">4Fe-4S</keyword>
<evidence type="ECO:0000256" key="3">
    <source>
        <dbReference type="ARBA" id="ARBA00022485"/>
    </source>
</evidence>
<dbReference type="InterPro" id="IPR007238">
    <property type="entry name" value="DNA_primase_lsu_euk/arc"/>
</dbReference>
<dbReference type="InterPro" id="IPR016558">
    <property type="entry name" value="DNA_primase_lsu_euk"/>
</dbReference>
<organism evidence="11 12">
    <name type="scientific">Planoprotostelium fungivorum</name>
    <dbReference type="NCBI Taxonomy" id="1890364"/>
    <lineage>
        <taxon>Eukaryota</taxon>
        <taxon>Amoebozoa</taxon>
        <taxon>Evosea</taxon>
        <taxon>Variosea</taxon>
        <taxon>Cavosteliida</taxon>
        <taxon>Cavosteliaceae</taxon>
        <taxon>Planoprotostelium</taxon>
    </lineage>
</organism>
<gene>
    <name evidence="11" type="ORF">PROFUN_04042</name>
</gene>
<keyword evidence="6" id="KW-0479">Metal-binding</keyword>
<dbReference type="GO" id="GO:0005658">
    <property type="term" value="C:alpha DNA polymerase:primase complex"/>
    <property type="evidence" value="ECO:0007669"/>
    <property type="project" value="UniProtKB-ARBA"/>
</dbReference>
<feature type="domain" description="DNA primase large subunit C-terminal" evidence="10">
    <location>
        <begin position="266"/>
        <end position="432"/>
    </location>
</feature>
<keyword evidence="5" id="KW-0235">DNA replication</keyword>
<dbReference type="STRING" id="1890364.A0A2P6NW91"/>
<evidence type="ECO:0000313" key="12">
    <source>
        <dbReference type="Proteomes" id="UP000241769"/>
    </source>
</evidence>
<dbReference type="CDD" id="cd07322">
    <property type="entry name" value="PriL_PriS_Eukaryotic"/>
    <property type="match status" value="1"/>
</dbReference>
<dbReference type="Gene3D" id="1.20.930.80">
    <property type="match status" value="1"/>
</dbReference>
<comment type="cofactor">
    <cofactor evidence="1">
        <name>[4Fe-4S] cluster</name>
        <dbReference type="ChEBI" id="CHEBI:49883"/>
    </cofactor>
</comment>
<dbReference type="GO" id="GO:0006269">
    <property type="term" value="P:DNA replication, synthesis of primer"/>
    <property type="evidence" value="ECO:0007669"/>
    <property type="project" value="UniProtKB-KW"/>
</dbReference>
<dbReference type="GO" id="GO:0051539">
    <property type="term" value="F:4 iron, 4 sulfur cluster binding"/>
    <property type="evidence" value="ECO:0007669"/>
    <property type="project" value="UniProtKB-KW"/>
</dbReference>
<evidence type="ECO:0000259" key="10">
    <source>
        <dbReference type="Pfam" id="PF04104"/>
    </source>
</evidence>
<dbReference type="FunCoup" id="A0A2P6NW91">
    <property type="interactions" value="581"/>
</dbReference>
<comment type="caution">
    <text evidence="11">The sequence shown here is derived from an EMBL/GenBank/DDBJ whole genome shotgun (WGS) entry which is preliminary data.</text>
</comment>
<dbReference type="AlphaFoldDB" id="A0A2P6NW91"/>
<evidence type="ECO:0000256" key="5">
    <source>
        <dbReference type="ARBA" id="ARBA00022705"/>
    </source>
</evidence>
<evidence type="ECO:0000256" key="2">
    <source>
        <dbReference type="ARBA" id="ARBA00010564"/>
    </source>
</evidence>
<comment type="similarity">
    <text evidence="2">Belongs to the eukaryotic-type primase large subunit family.</text>
</comment>
<dbReference type="InterPro" id="IPR058560">
    <property type="entry name" value="DNA_primase_C"/>
</dbReference>
<evidence type="ECO:0000256" key="7">
    <source>
        <dbReference type="ARBA" id="ARBA00023004"/>
    </source>
</evidence>